<dbReference type="AlphaFoldDB" id="W7CZE5"/>
<dbReference type="InterPro" id="IPR036397">
    <property type="entry name" value="RNaseH_sf"/>
</dbReference>
<accession>W7CZE5</accession>
<dbReference type="InterPro" id="IPR028629">
    <property type="entry name" value="Cas9"/>
</dbReference>
<evidence type="ECO:0000259" key="1">
    <source>
        <dbReference type="Pfam" id="PF16592"/>
    </source>
</evidence>
<dbReference type="Proteomes" id="UP000019243">
    <property type="component" value="Unassembled WGS sequence"/>
</dbReference>
<proteinExistence type="predicted"/>
<gene>
    <name evidence="2" type="ORF">BCAMP_03950</name>
</gene>
<dbReference type="Gene3D" id="3.30.420.10">
    <property type="entry name" value="Ribonuclease H-like superfamily/Ribonuclease H"/>
    <property type="match status" value="1"/>
</dbReference>
<evidence type="ECO:0000313" key="3">
    <source>
        <dbReference type="Proteomes" id="UP000019243"/>
    </source>
</evidence>
<dbReference type="RefSeq" id="WP_035313733.1">
    <property type="nucleotide sequence ID" value="NZ_AODH01000013.1"/>
</dbReference>
<dbReference type="InterPro" id="IPR032240">
    <property type="entry name" value="Cas9_REC"/>
</dbReference>
<reference evidence="2 3" key="1">
    <citation type="submission" date="2012-12" db="EMBL/GenBank/DDBJ databases">
        <title>Novel taxa of Listeriaceae from agricultural environments in the United States.</title>
        <authorList>
            <person name="den Bakker H.C."/>
            <person name="Allred A."/>
            <person name="Warchocki S."/>
            <person name="Wright E.M."/>
            <person name="Burrell A."/>
            <person name="Nightingale K.K."/>
            <person name="Kephart D."/>
            <person name="Wiedmann M."/>
        </authorList>
    </citation>
    <scope>NUCLEOTIDE SEQUENCE [LARGE SCALE GENOMIC DNA]</scope>
    <source>
        <strain evidence="2 3">FSL F6-1037</strain>
    </source>
</reference>
<comment type="caution">
    <text evidence="2">The sequence shown here is derived from an EMBL/GenBank/DDBJ whole genome shotgun (WGS) entry which is preliminary data.</text>
</comment>
<dbReference type="EMBL" id="AODH01000013">
    <property type="protein sequence ID" value="EUJ41136.1"/>
    <property type="molecule type" value="Genomic_DNA"/>
</dbReference>
<dbReference type="GO" id="GO:0004519">
    <property type="term" value="F:endonuclease activity"/>
    <property type="evidence" value="ECO:0007669"/>
    <property type="project" value="InterPro"/>
</dbReference>
<dbReference type="Pfam" id="PF16592">
    <property type="entry name" value="Cas9_REC"/>
    <property type="match status" value="1"/>
</dbReference>
<keyword evidence="3" id="KW-1185">Reference proteome</keyword>
<dbReference type="GO" id="GO:0003676">
    <property type="term" value="F:nucleic acid binding"/>
    <property type="evidence" value="ECO:0007669"/>
    <property type="project" value="InterPro"/>
</dbReference>
<feature type="domain" description="CRISPR-associated endonuclease Cas9 REC lobe" evidence="1">
    <location>
        <begin position="201"/>
        <end position="706"/>
    </location>
</feature>
<name>W7CZE5_9LIST</name>
<dbReference type="STRING" id="1265861.BCAMP_03950"/>
<sequence length="752" mass="86869">MTNENKNTDYNIGLDIGVASVGWAVTASNDNELLQAKKKNLWGVSLFEEGQAAAERRGYRSTRRRLRHRKFRLQLLEDLFEADILQTDPSFFIRLKEAFLSPKDNQKTYKGSLLFQDESYSDVDYYQKFPTIYHLRQHLMTTTEAADIREIYLALHHIIKYRGHFVYEQQTFTMKGSQVGDDLRDLQAKFRLIDNYLLDDVNIASLSAILTDNQRNKSTKVRDCVSLTGAIKESKKRLTQLFNLIVGLKANIAILFDNDSFLEVGKDVTMAAEDIDVKLAELNDVLDEEQFSIVEKAQYIYSSIVLHEIMKGKNNVSAAKVATYHKHAADLAAVKTLLRQDDVTMKERQLFETSYANYIKNTNLKEDFLKRAKGLLEHNRFAGNDVAQQLLADIDVDDFMEVQRHRGNGAIPFQVHQQELLAILENQGQFYPFLREQAANIQKLLTFRIPYYVGPLADEKDSQFAWMIRKQVGKITPFNFEEMVDIDASSEAFIKRMTNKCTYLLHEDVLPKNSLVYAKFEVLNELNKIRLDNRPLDVALKQRIYECLFMHKQKVTHKQLKKWLAEHEHLTVATIQGTQKETEFATSLTAYHRLQSILGAEFVNQPENQAMVEQIIYWSTVFEDKKIMRRKLEAYPQLTAKQVTELANLRLRGWGRLSRKLLTEIKVAAPLVDNEPQSLLALLWQTNDNLMQVLRQKDYGFQTIIDEQFEGETRGLSKEVIDELATSPANKKAIWQAIKIVKELEKVKKTTS</sequence>
<dbReference type="PATRIC" id="fig|1265861.3.peg.774"/>
<protein>
    <submittedName>
        <fullName evidence="2">CRISPR-associated protein</fullName>
    </submittedName>
</protein>
<dbReference type="NCBIfam" id="TIGR01865">
    <property type="entry name" value="cas_Csn1"/>
    <property type="match status" value="1"/>
</dbReference>
<evidence type="ECO:0000313" key="2">
    <source>
        <dbReference type="EMBL" id="EUJ41136.1"/>
    </source>
</evidence>
<organism evidence="2 3">
    <name type="scientific">Brochothrix campestris FSL F6-1037</name>
    <dbReference type="NCBI Taxonomy" id="1265861"/>
    <lineage>
        <taxon>Bacteria</taxon>
        <taxon>Bacillati</taxon>
        <taxon>Bacillota</taxon>
        <taxon>Bacilli</taxon>
        <taxon>Bacillales</taxon>
        <taxon>Listeriaceae</taxon>
        <taxon>Brochothrix</taxon>
    </lineage>
</organism>